<gene>
    <name evidence="2" type="ORF">SHERM_00890</name>
</gene>
<comment type="caution">
    <text evidence="2">The sequence shown here is derived from an EMBL/GenBank/DDBJ whole genome shotgun (WGS) entry which is preliminary data.</text>
</comment>
<organism evidence="2 3">
    <name type="scientific">Striga hermonthica</name>
    <name type="common">Purple witchweed</name>
    <name type="synonym">Buchnera hermonthica</name>
    <dbReference type="NCBI Taxonomy" id="68872"/>
    <lineage>
        <taxon>Eukaryota</taxon>
        <taxon>Viridiplantae</taxon>
        <taxon>Streptophyta</taxon>
        <taxon>Embryophyta</taxon>
        <taxon>Tracheophyta</taxon>
        <taxon>Spermatophyta</taxon>
        <taxon>Magnoliopsida</taxon>
        <taxon>eudicotyledons</taxon>
        <taxon>Gunneridae</taxon>
        <taxon>Pentapetalae</taxon>
        <taxon>asterids</taxon>
        <taxon>lamiids</taxon>
        <taxon>Lamiales</taxon>
        <taxon>Orobanchaceae</taxon>
        <taxon>Buchnereae</taxon>
        <taxon>Striga</taxon>
    </lineage>
</organism>
<evidence type="ECO:0000256" key="1">
    <source>
        <dbReference type="SAM" id="MobiDB-lite"/>
    </source>
</evidence>
<accession>A0A9N7MK33</accession>
<feature type="compositionally biased region" description="Basic and acidic residues" evidence="1">
    <location>
        <begin position="276"/>
        <end position="286"/>
    </location>
</feature>
<keyword evidence="3" id="KW-1185">Reference proteome</keyword>
<protein>
    <submittedName>
        <fullName evidence="2">Uncharacterized protein</fullName>
    </submittedName>
</protein>
<dbReference type="PANTHER" id="PTHR33067:SF31">
    <property type="entry name" value="RNA-DIRECTED DNA POLYMERASE"/>
    <property type="match status" value="1"/>
</dbReference>
<feature type="non-terminal residue" evidence="2">
    <location>
        <position position="1"/>
    </location>
</feature>
<feature type="non-terminal residue" evidence="2">
    <location>
        <position position="491"/>
    </location>
</feature>
<proteinExistence type="predicted"/>
<dbReference type="Gene3D" id="2.40.70.10">
    <property type="entry name" value="Acid Proteases"/>
    <property type="match status" value="1"/>
</dbReference>
<feature type="region of interest" description="Disordered" evidence="1">
    <location>
        <begin position="265"/>
        <end position="286"/>
    </location>
</feature>
<dbReference type="OrthoDB" id="778454at2759"/>
<name>A0A9N7MK33_STRHE</name>
<sequence>FSDCSPSSSDRLGPSIGKSEFSNCSGTILDMNRSFWTKLVWFGAHWTGLQCIWTDWSELKDAGRDLGSFGRVGPLGRPLEWIGPHTTQFGTRWSELRSWASTRAVLGLFVGCICEVARAQVRSYTRALTGNILLDARAEMRAAQPACFSSSLLGYNAKWASRDWVARLLDSPSARLYATFHAGPHKRMPRWLPVGPGREMKNFRACTRTMGAYMMWRLDRNLGKISASVPRISRDSRVESRHARWSRLARMSRLASSTEAKDKVREYESGLASQGRDSRDGVATRETGHDFPQKMKIFEDARLAAWEKWKLRLATYSARILKTRFLLQNFNLGIIIRLSNFVFTFFLSRNSFLFITLHFGFRLSLGDFRPTLMYLQLAERSIRYLKGIVEDVLMKVGKLIIPVDFVVLDVGDVHENGKDHTILLRRPFMATNNTLTDVKNGTLNMTVLGKSMSISVQEAMSSSSANFLEECAFIDLADPFVDEMVFQEFEE</sequence>
<evidence type="ECO:0000313" key="2">
    <source>
        <dbReference type="EMBL" id="CAA0805985.1"/>
    </source>
</evidence>
<evidence type="ECO:0000313" key="3">
    <source>
        <dbReference type="Proteomes" id="UP001153555"/>
    </source>
</evidence>
<dbReference type="AlphaFoldDB" id="A0A9N7MK33"/>
<dbReference type="EMBL" id="CACSLK010000214">
    <property type="protein sequence ID" value="CAA0805985.1"/>
    <property type="molecule type" value="Genomic_DNA"/>
</dbReference>
<reference evidence="2" key="1">
    <citation type="submission" date="2019-12" db="EMBL/GenBank/DDBJ databases">
        <authorList>
            <person name="Scholes J."/>
        </authorList>
    </citation>
    <scope>NUCLEOTIDE SEQUENCE</scope>
</reference>
<dbReference type="Proteomes" id="UP001153555">
    <property type="component" value="Unassembled WGS sequence"/>
</dbReference>
<dbReference type="PANTHER" id="PTHR33067">
    <property type="entry name" value="RNA-DIRECTED DNA POLYMERASE-RELATED"/>
    <property type="match status" value="1"/>
</dbReference>
<dbReference type="InterPro" id="IPR021109">
    <property type="entry name" value="Peptidase_aspartic_dom_sf"/>
</dbReference>